<evidence type="ECO:0000256" key="1">
    <source>
        <dbReference type="SAM" id="MobiDB-lite"/>
    </source>
</evidence>
<dbReference type="Proteomes" id="UP000076738">
    <property type="component" value="Unassembled WGS sequence"/>
</dbReference>
<accession>A0A167GGZ2</accession>
<dbReference type="EMBL" id="KV417339">
    <property type="protein sequence ID" value="KZO90548.1"/>
    <property type="molecule type" value="Genomic_DNA"/>
</dbReference>
<gene>
    <name evidence="2" type="ORF">CALVIDRAFT_602867</name>
</gene>
<feature type="compositionally biased region" description="Acidic residues" evidence="1">
    <location>
        <begin position="1"/>
        <end position="10"/>
    </location>
</feature>
<reference evidence="2 3" key="1">
    <citation type="journal article" date="2016" name="Mol. Biol. Evol.">
        <title>Comparative Genomics of Early-Diverging Mushroom-Forming Fungi Provides Insights into the Origins of Lignocellulose Decay Capabilities.</title>
        <authorList>
            <person name="Nagy L.G."/>
            <person name="Riley R."/>
            <person name="Tritt A."/>
            <person name="Adam C."/>
            <person name="Daum C."/>
            <person name="Floudas D."/>
            <person name="Sun H."/>
            <person name="Yadav J.S."/>
            <person name="Pangilinan J."/>
            <person name="Larsson K.H."/>
            <person name="Matsuura K."/>
            <person name="Barry K."/>
            <person name="Labutti K."/>
            <person name="Kuo R."/>
            <person name="Ohm R.A."/>
            <person name="Bhattacharya S.S."/>
            <person name="Shirouzu T."/>
            <person name="Yoshinaga Y."/>
            <person name="Martin F.M."/>
            <person name="Grigoriev I.V."/>
            <person name="Hibbett D.S."/>
        </authorList>
    </citation>
    <scope>NUCLEOTIDE SEQUENCE [LARGE SCALE GENOMIC DNA]</scope>
    <source>
        <strain evidence="2 3">TUFC12733</strain>
    </source>
</reference>
<name>A0A167GGZ2_CALVF</name>
<proteinExistence type="predicted"/>
<protein>
    <submittedName>
        <fullName evidence="2">Uncharacterized protein</fullName>
    </submittedName>
</protein>
<organism evidence="2 3">
    <name type="scientific">Calocera viscosa (strain TUFC12733)</name>
    <dbReference type="NCBI Taxonomy" id="1330018"/>
    <lineage>
        <taxon>Eukaryota</taxon>
        <taxon>Fungi</taxon>
        <taxon>Dikarya</taxon>
        <taxon>Basidiomycota</taxon>
        <taxon>Agaricomycotina</taxon>
        <taxon>Dacrymycetes</taxon>
        <taxon>Dacrymycetales</taxon>
        <taxon>Dacrymycetaceae</taxon>
        <taxon>Calocera</taxon>
    </lineage>
</organism>
<sequence>MVDPGGEVDAEASRNAGVGTHAEEVAEEVADLHQRFENAITAGELFVIFLPEGQPTGVTTPRDAGAAYLAHNPSNSLSEPSTKYCLYVPDFTLVEILPDGTQRALAIFEVKRALAPSAPRRVTSTWLLMNFTKELFQAKHNIELQSVQDLSLETALETRPQIAKNAPEADRFHLDSTLIPP</sequence>
<feature type="region of interest" description="Disordered" evidence="1">
    <location>
        <begin position="1"/>
        <end position="21"/>
    </location>
</feature>
<evidence type="ECO:0000313" key="2">
    <source>
        <dbReference type="EMBL" id="KZO90548.1"/>
    </source>
</evidence>
<dbReference type="AlphaFoldDB" id="A0A167GGZ2"/>
<keyword evidence="3" id="KW-1185">Reference proteome</keyword>
<evidence type="ECO:0000313" key="3">
    <source>
        <dbReference type="Proteomes" id="UP000076738"/>
    </source>
</evidence>